<evidence type="ECO:0000313" key="4">
    <source>
        <dbReference type="Proteomes" id="UP000078559"/>
    </source>
</evidence>
<proteinExistence type="predicted"/>
<gene>
    <name evidence="3" type="ORF">VM1G_09106</name>
</gene>
<reference evidence="3" key="1">
    <citation type="submission" date="2014-12" db="EMBL/GenBank/DDBJ databases">
        <title>Genome Sequence of Valsa Canker Pathogens Uncovers a Specific Adaption of Colonization on Woody Bark.</title>
        <authorList>
            <person name="Yin Z."/>
            <person name="Liu H."/>
            <person name="Gao X."/>
            <person name="Li Z."/>
            <person name="Song N."/>
            <person name="Ke X."/>
            <person name="Dai Q."/>
            <person name="Wu Y."/>
            <person name="Sun Y."/>
            <person name="Xu J.-R."/>
            <person name="Kang Z.K."/>
            <person name="Wang L."/>
            <person name="Huang L."/>
        </authorList>
    </citation>
    <scope>NUCLEOTIDE SEQUENCE [LARGE SCALE GENOMIC DNA]</scope>
    <source>
        <strain evidence="3">03-8</strain>
    </source>
</reference>
<dbReference type="Gene3D" id="2.160.20.10">
    <property type="entry name" value="Single-stranded right-handed beta-helix, Pectin lyase-like"/>
    <property type="match status" value="2"/>
</dbReference>
<dbReference type="InterPro" id="IPR012334">
    <property type="entry name" value="Pectin_lyas_fold"/>
</dbReference>
<accession>A0A194WAS6</accession>
<protein>
    <submittedName>
        <fullName evidence="3">Glucan 1,3-beta-glucosidase</fullName>
    </submittedName>
</protein>
<keyword evidence="4" id="KW-1185">Reference proteome</keyword>
<organism evidence="3 4">
    <name type="scientific">Cytospora mali</name>
    <name type="common">Apple Valsa canker fungus</name>
    <name type="synonym">Valsa mali</name>
    <dbReference type="NCBI Taxonomy" id="578113"/>
    <lineage>
        <taxon>Eukaryota</taxon>
        <taxon>Fungi</taxon>
        <taxon>Dikarya</taxon>
        <taxon>Ascomycota</taxon>
        <taxon>Pezizomycotina</taxon>
        <taxon>Sordariomycetes</taxon>
        <taxon>Sordariomycetidae</taxon>
        <taxon>Diaporthales</taxon>
        <taxon>Cytosporaceae</taxon>
        <taxon>Cytospora</taxon>
    </lineage>
</organism>
<dbReference type="CDD" id="cd23668">
    <property type="entry name" value="GH55_beta13glucanase-like"/>
    <property type="match status" value="1"/>
</dbReference>
<evidence type="ECO:0000313" key="3">
    <source>
        <dbReference type="EMBL" id="KUI73534.1"/>
    </source>
</evidence>
<evidence type="ECO:0000256" key="1">
    <source>
        <dbReference type="SAM" id="SignalP"/>
    </source>
</evidence>
<feature type="chain" id="PRO_5008267292" evidence="1">
    <location>
        <begin position="20"/>
        <end position="796"/>
    </location>
</feature>
<feature type="signal peptide" evidence="1">
    <location>
        <begin position="1"/>
        <end position="19"/>
    </location>
</feature>
<dbReference type="Pfam" id="PF12708">
    <property type="entry name" value="Pect-lyase_RHGA_epim"/>
    <property type="match status" value="1"/>
</dbReference>
<dbReference type="SUPFAM" id="SSF51126">
    <property type="entry name" value="Pectin lyase-like"/>
    <property type="match status" value="2"/>
</dbReference>
<dbReference type="OrthoDB" id="1046782at2759"/>
<dbReference type="PANTHER" id="PTHR33928">
    <property type="entry name" value="POLYGALACTURONASE QRT3"/>
    <property type="match status" value="1"/>
</dbReference>
<keyword evidence="1" id="KW-0732">Signal</keyword>
<dbReference type="SMR" id="A0A194WAS6"/>
<evidence type="ECO:0000259" key="2">
    <source>
        <dbReference type="Pfam" id="PF12708"/>
    </source>
</evidence>
<dbReference type="InterPro" id="IPR011050">
    <property type="entry name" value="Pectin_lyase_fold/virulence"/>
</dbReference>
<name>A0A194WAS6_CYTMA</name>
<dbReference type="PANTHER" id="PTHR33928:SF2">
    <property type="entry name" value="PECTATE LYASE SUPERFAMILY PROTEIN DOMAIN-CONTAINING PROTEIN-RELATED"/>
    <property type="match status" value="1"/>
</dbReference>
<dbReference type="AlphaFoldDB" id="A0A194WAS6"/>
<feature type="domain" description="Rhamnogalacturonase A/B/Epimerase-like pectate lyase" evidence="2">
    <location>
        <begin position="43"/>
        <end position="270"/>
    </location>
</feature>
<dbReference type="EMBL" id="CM003107">
    <property type="protein sequence ID" value="KUI73534.1"/>
    <property type="molecule type" value="Genomic_DNA"/>
</dbReference>
<dbReference type="InterPro" id="IPR039279">
    <property type="entry name" value="QRT3-like"/>
</dbReference>
<dbReference type="InterPro" id="IPR024535">
    <property type="entry name" value="RHGA/B-epi-like_pectate_lyase"/>
</dbReference>
<dbReference type="Proteomes" id="UP000078559">
    <property type="component" value="Chromosome 10"/>
</dbReference>
<sequence>MRTWVYGLLGACLLRAAGATYWMEVFPHEGKASFNPDPTYQVFRNVKDFGATGDGVTDDTVAINAAISSGDRCSFNGTCVGTTTTPATVYFPAGTYLVSSSILDFYYTQLIGDPTSMPIIKGSANFEAVGGTSMIIDADKYNSGGKLAYGATNVFFRQIRNLVIDTTDVPGTVYGIHWPSSQATTIQNVVFKLSEAPDNQHTGIFMEEGSGGFLGDMVFYGGQYGAQFGNQQYTTRNLTFVNCQTAILQLWDWFWVYKDITITNCDVGINMTATAFGSAVLLDSFFFNTSIGIVNDRSVSDPGPMPGQGTLVLENVGFSNVESIYRGINGTMQADEGSDGTFISGKILGNVYTPDKPNGPEFTFGASSNWFPSPAPLKENGKYYGRPKPQYENTPASLVLTPRAFGARGDGVTDDTAALTLFFTFVSQYFSQGIVGFVDAGYYKVTNTIFIPPNTRIVGEALSSVIMGSGPAFSDMKNPRPVVQVGKPGQTGYIEWSDMMVSTQGATSGAVLIEYNLGGCSDCEEPSGMWDVHIRVGGFAGSELQKADCPKTPDETNVIYANCIAAYMGMHITASANDLYIENHWYWVADHDIEDFNNTQISVYGGRGLLIESEAGRIWLVGSGVEHWTLYQYQLINTENIWMGQIQTETPYYQPNPPAPYPFNDINKTLHDPDFSADCAALDHGSIAGANLTAPCEMAWGLRIIDSSNVVIYGAGHYSFFNNYNTTCSDGPFGGTLRCQSRIVWIEDTTGASENVTIYDLNTIGTISMVTNNGTDVALWHDNWGVFGESFPLFIP</sequence>
<dbReference type="GO" id="GO:0004650">
    <property type="term" value="F:polygalacturonase activity"/>
    <property type="evidence" value="ECO:0007669"/>
    <property type="project" value="InterPro"/>
</dbReference>